<proteinExistence type="evidence at transcript level"/>
<evidence type="ECO:0000313" key="2">
    <source>
        <dbReference type="EMBL" id="JAC19780.1"/>
    </source>
</evidence>
<dbReference type="EMBL" id="GBBK01004702">
    <property type="protein sequence ID" value="JAC19780.1"/>
    <property type="molecule type" value="mRNA"/>
</dbReference>
<protein>
    <submittedName>
        <fullName evidence="2">Putative secreted protein</fullName>
    </submittedName>
</protein>
<organism evidence="2">
    <name type="scientific">Amblyomma cajennense</name>
    <name type="common">Cayenne tick</name>
    <name type="synonym">Acarus cajennensis</name>
    <dbReference type="NCBI Taxonomy" id="34607"/>
    <lineage>
        <taxon>Eukaryota</taxon>
        <taxon>Metazoa</taxon>
        <taxon>Ecdysozoa</taxon>
        <taxon>Arthropoda</taxon>
        <taxon>Chelicerata</taxon>
        <taxon>Arachnida</taxon>
        <taxon>Acari</taxon>
        <taxon>Parasitiformes</taxon>
        <taxon>Ixodida</taxon>
        <taxon>Ixodoidea</taxon>
        <taxon>Ixodidae</taxon>
        <taxon>Amblyomminae</taxon>
        <taxon>Amblyomma</taxon>
    </lineage>
</organism>
<feature type="signal peptide" evidence="1">
    <location>
        <begin position="1"/>
        <end position="23"/>
    </location>
</feature>
<dbReference type="InterPro" id="IPR012337">
    <property type="entry name" value="RNaseH-like_sf"/>
</dbReference>
<reference evidence="2" key="1">
    <citation type="submission" date="2014-03" db="EMBL/GenBank/DDBJ databases">
        <title>The sialotranscriptome of Amblyomma triste, Amblyomma parvum and Amblyomma cajennense ticks, uncovered by 454-based RNA-seq.</title>
        <authorList>
            <person name="Garcia G.R."/>
            <person name="Gardinassi L.G."/>
            <person name="Ribeiro J.M."/>
            <person name="Anatriello E."/>
            <person name="Ferreira B.R."/>
            <person name="Moreira H.N."/>
            <person name="Mafra C."/>
            <person name="Olegario M.M."/>
            <person name="Szabo P.J."/>
            <person name="Miranda-Santos I.K."/>
            <person name="Maruyama S.R."/>
        </authorList>
    </citation>
    <scope>NUCLEOTIDE SEQUENCE</scope>
    <source>
        <strain evidence="2">Uberlandia</strain>
        <tissue evidence="2">Salivary glands</tissue>
    </source>
</reference>
<dbReference type="AlphaFoldDB" id="A0A023FFB8"/>
<sequence>FLSSLRLVVVVVKTLDMLGSASTGPIFTSTRWRSLAVSHSDSKYIITDSRGACRNVEQGCTPFLAYRIYQNCIRDTEPAHRYLIWAPAHQGLAGTEAADAAARALSHRAVFSSPSDQEPDFNPVYTFKDITTYQNCHRLYPSPCKGLKKADERLLLRLLTNTLLCPAALKHSDPSFSGSCPHCSAVSSDTYHMVWACPSNPAIPPIPKPTREDWEATLLGCHDLQAHQALVGRARAAATATGVPY</sequence>
<keyword evidence="1" id="KW-0732">Signal</keyword>
<accession>A0A023FFB8</accession>
<name>A0A023FFB8_AMBCJ</name>
<feature type="non-terminal residue" evidence="2">
    <location>
        <position position="1"/>
    </location>
</feature>
<dbReference type="SUPFAM" id="SSF53098">
    <property type="entry name" value="Ribonuclease H-like"/>
    <property type="match status" value="1"/>
</dbReference>
<feature type="chain" id="PRO_5001520870" evidence="1">
    <location>
        <begin position="24"/>
        <end position="245"/>
    </location>
</feature>
<evidence type="ECO:0000256" key="1">
    <source>
        <dbReference type="SAM" id="SignalP"/>
    </source>
</evidence>